<dbReference type="Proteomes" id="UP000435357">
    <property type="component" value="Unassembled WGS sequence"/>
</dbReference>
<name>A0A6N6MCF4_9FLAO</name>
<accession>A0A6N6MCF4</accession>
<reference evidence="2 3" key="1">
    <citation type="submission" date="2019-09" db="EMBL/GenBank/DDBJ databases">
        <title>Genomes of Cryomorphaceae.</title>
        <authorList>
            <person name="Bowman J.P."/>
        </authorList>
    </citation>
    <scope>NUCLEOTIDE SEQUENCE [LARGE SCALE GENOMIC DNA]</scope>
    <source>
        <strain evidence="2 3">KCTC 52047</strain>
    </source>
</reference>
<dbReference type="AlphaFoldDB" id="A0A6N6MCF4"/>
<comment type="caution">
    <text evidence="2">The sequence shown here is derived from an EMBL/GenBank/DDBJ whole genome shotgun (WGS) entry which is preliminary data.</text>
</comment>
<keyword evidence="3" id="KW-1185">Reference proteome</keyword>
<gene>
    <name evidence="2" type="ORF">F3059_03760</name>
</gene>
<sequence>MLKMKTLLTILISLTFGFDSYGQTPRQLTMLDSTEIEKKIQIKVQELKETLTKNEMTSDDLLVEFRVDTLKIEERERLKLDIDYSTNGMVTAALDANREYDELLNKYYKILMKSLNEEDKEILKKSQRNWIVFRDSELELNGVLMNDYYSGGGTIQRVIAAVRVLDLTRDRVIELYRYLSRKLE</sequence>
<organism evidence="2 3">
    <name type="scientific">Salibacter halophilus</name>
    <dbReference type="NCBI Taxonomy" id="1803916"/>
    <lineage>
        <taxon>Bacteria</taxon>
        <taxon>Pseudomonadati</taxon>
        <taxon>Bacteroidota</taxon>
        <taxon>Flavobacteriia</taxon>
        <taxon>Flavobacteriales</taxon>
        <taxon>Salibacteraceae</taxon>
        <taxon>Salibacter</taxon>
    </lineage>
</organism>
<dbReference type="Gene3D" id="1.20.1270.180">
    <property type="match status" value="1"/>
</dbReference>
<evidence type="ECO:0000313" key="2">
    <source>
        <dbReference type="EMBL" id="KAB1065078.1"/>
    </source>
</evidence>
<feature type="domain" description="Lysozyme inhibitor LprI-like N-terminal" evidence="1">
    <location>
        <begin position="85"/>
        <end position="175"/>
    </location>
</feature>
<proteinExistence type="predicted"/>
<evidence type="ECO:0000313" key="3">
    <source>
        <dbReference type="Proteomes" id="UP000435357"/>
    </source>
</evidence>
<dbReference type="Pfam" id="PF07007">
    <property type="entry name" value="LprI"/>
    <property type="match status" value="1"/>
</dbReference>
<dbReference type="PANTHER" id="PTHR39176">
    <property type="entry name" value="PERIPLASMIC PROTEIN-RELATED"/>
    <property type="match status" value="1"/>
</dbReference>
<dbReference type="InterPro" id="IPR009739">
    <property type="entry name" value="LprI-like_N"/>
</dbReference>
<evidence type="ECO:0000259" key="1">
    <source>
        <dbReference type="Pfam" id="PF07007"/>
    </source>
</evidence>
<dbReference type="OrthoDB" id="7340239at2"/>
<protein>
    <submittedName>
        <fullName evidence="2">DUF1311 domain-containing protein</fullName>
    </submittedName>
</protein>
<dbReference type="PANTHER" id="PTHR39176:SF1">
    <property type="entry name" value="PERIPLASMIC PROTEIN"/>
    <property type="match status" value="1"/>
</dbReference>
<dbReference type="EMBL" id="WACR01000003">
    <property type="protein sequence ID" value="KAB1065078.1"/>
    <property type="molecule type" value="Genomic_DNA"/>
</dbReference>